<accession>A0A834ZS80</accession>
<dbReference type="OMA" id="FRCAHEL"/>
<feature type="compositionally biased region" description="Basic and acidic residues" evidence="2">
    <location>
        <begin position="413"/>
        <end position="426"/>
    </location>
</feature>
<dbReference type="GO" id="GO:0008270">
    <property type="term" value="F:zinc ion binding"/>
    <property type="evidence" value="ECO:0007669"/>
    <property type="project" value="UniProtKB-KW"/>
</dbReference>
<evidence type="ECO:0000256" key="2">
    <source>
        <dbReference type="SAM" id="MobiDB-lite"/>
    </source>
</evidence>
<gene>
    <name evidence="4" type="ORF">HHK36_000594</name>
</gene>
<dbReference type="AlphaFoldDB" id="A0A834ZS80"/>
<dbReference type="Pfam" id="PF13920">
    <property type="entry name" value="zf-C3HC4_3"/>
    <property type="match status" value="1"/>
</dbReference>
<feature type="region of interest" description="Disordered" evidence="2">
    <location>
        <begin position="391"/>
        <end position="460"/>
    </location>
</feature>
<reference evidence="4 5" key="1">
    <citation type="submission" date="2020-04" db="EMBL/GenBank/DDBJ databases">
        <title>Plant Genome Project.</title>
        <authorList>
            <person name="Zhang R.-G."/>
        </authorList>
    </citation>
    <scope>NUCLEOTIDE SEQUENCE [LARGE SCALE GENOMIC DNA]</scope>
    <source>
        <strain evidence="4">YNK0</strain>
        <tissue evidence="4">Leaf</tissue>
    </source>
</reference>
<dbReference type="PANTHER" id="PTHR47820">
    <property type="entry name" value="BNAC05G24000D PROTEIN"/>
    <property type="match status" value="1"/>
</dbReference>
<evidence type="ECO:0000259" key="3">
    <source>
        <dbReference type="PROSITE" id="PS50089"/>
    </source>
</evidence>
<keyword evidence="1" id="KW-0479">Metal-binding</keyword>
<feature type="compositionally biased region" description="Polar residues" evidence="2">
    <location>
        <begin position="446"/>
        <end position="456"/>
    </location>
</feature>
<feature type="compositionally biased region" description="Polar residues" evidence="2">
    <location>
        <begin position="189"/>
        <end position="227"/>
    </location>
</feature>
<dbReference type="InterPro" id="IPR013083">
    <property type="entry name" value="Znf_RING/FYVE/PHD"/>
</dbReference>
<feature type="region of interest" description="Disordered" evidence="2">
    <location>
        <begin position="149"/>
        <end position="168"/>
    </location>
</feature>
<name>A0A834ZS80_TETSI</name>
<sequence>MASSQIELGSSPYGCILRDHNWRDSQGSRECNALPQAAFQKNLKEFMRDHLHTCIVLSAPTDSDTVLDENSQHLISNRDCWAGDEERNVCDFRLVSSRDESLAMRRRQSRILDRWAARQAREMITTIERQTHEAELLALSNSQPVSARASTFLRESSPAPSDGSVDIPNLGASSLVQMWREFEVEARLTSKNQSGSTNTNSAISNSGMSNIENSSSIEGHSQGSENCDSADVRYEALMVPDDTFSDWESNRTASSEPLSLLQEQVSDVGENERIGVADIIKRLTLGNRTQSSLTSWSDEIDREQPIVIKTLPQDHSVSDQREQRGYPPIRNRPWVRGRQAIMDLLMQMERERQRELNRLVERRPVSRFSQRGRIQSMLRLRLLRREIAVQDQRHSASTGSELDNLQQGTTIFHPRERFSPRVEGDGRAVPNGGDDSRSPPRDVGNTLHSESTSNQLRTEDVHHQEVFITEQESALKVHHSMTSTNTDLQEEASQISEVMLQRTNLEVTDFDWQGTVNTTTSHGGEGNVVTEEPDPNNHQLIGSTNGTWLSEDLQETSQGSDVVWQGSLEAMHFDWQGTGDAATTSHGWEANVLTEELDPNDQQVIGSTDGTWLSDVSPPQRDWEGSRQALYQDMFENNSDNVEIRELLERRSVSTFLASDFRERMDQLLLSSLQRRRLLMLRSRDWYRDYEVSDDSDQVASTLFQQSLLSQSYYQDSPQSTSFTNRPPHEIELIYDLRGHMAQLHQEMSELRKSIESCMDMQVKLQHSIKQEVSAAVCHSVRREEGKELFNWEPVRKGSCCICYEMQVDSLLYRCGHMCTCFKCANELQWSSGKCPICRAPIVDVVQAYSDS</sequence>
<feature type="region of interest" description="Disordered" evidence="2">
    <location>
        <begin position="187"/>
        <end position="227"/>
    </location>
</feature>
<proteinExistence type="predicted"/>
<feature type="domain" description="RING-type" evidence="3">
    <location>
        <begin position="800"/>
        <end position="839"/>
    </location>
</feature>
<dbReference type="PANTHER" id="PTHR47820:SF3">
    <property type="entry name" value="OS07G0499800 PROTEIN"/>
    <property type="match status" value="1"/>
</dbReference>
<dbReference type="PROSITE" id="PS50089">
    <property type="entry name" value="ZF_RING_2"/>
    <property type="match status" value="1"/>
</dbReference>
<dbReference type="Proteomes" id="UP000655225">
    <property type="component" value="Unassembled WGS sequence"/>
</dbReference>
<evidence type="ECO:0000313" key="4">
    <source>
        <dbReference type="EMBL" id="KAF8412625.1"/>
    </source>
</evidence>
<protein>
    <recommendedName>
        <fullName evidence="3">RING-type domain-containing protein</fullName>
    </recommendedName>
</protein>
<keyword evidence="1" id="KW-0863">Zinc-finger</keyword>
<dbReference type="InterPro" id="IPR001841">
    <property type="entry name" value="Znf_RING"/>
</dbReference>
<dbReference type="CDD" id="cd16647">
    <property type="entry name" value="mRING-HC-C3HC5_NEU1"/>
    <property type="match status" value="1"/>
</dbReference>
<dbReference type="OrthoDB" id="6078042at2759"/>
<evidence type="ECO:0000256" key="1">
    <source>
        <dbReference type="PROSITE-ProRule" id="PRU00175"/>
    </source>
</evidence>
<keyword evidence="1" id="KW-0862">Zinc</keyword>
<keyword evidence="5" id="KW-1185">Reference proteome</keyword>
<dbReference type="EMBL" id="JABCRI010000001">
    <property type="protein sequence ID" value="KAF8412625.1"/>
    <property type="molecule type" value="Genomic_DNA"/>
</dbReference>
<comment type="caution">
    <text evidence="4">The sequence shown here is derived from an EMBL/GenBank/DDBJ whole genome shotgun (WGS) entry which is preliminary data.</text>
</comment>
<organism evidence="4 5">
    <name type="scientific">Tetracentron sinense</name>
    <name type="common">Spur-leaf</name>
    <dbReference type="NCBI Taxonomy" id="13715"/>
    <lineage>
        <taxon>Eukaryota</taxon>
        <taxon>Viridiplantae</taxon>
        <taxon>Streptophyta</taxon>
        <taxon>Embryophyta</taxon>
        <taxon>Tracheophyta</taxon>
        <taxon>Spermatophyta</taxon>
        <taxon>Magnoliopsida</taxon>
        <taxon>Trochodendrales</taxon>
        <taxon>Trochodendraceae</taxon>
        <taxon>Tetracentron</taxon>
    </lineage>
</organism>
<dbReference type="Gene3D" id="3.30.40.10">
    <property type="entry name" value="Zinc/RING finger domain, C3HC4 (zinc finger)"/>
    <property type="match status" value="1"/>
</dbReference>
<evidence type="ECO:0000313" key="5">
    <source>
        <dbReference type="Proteomes" id="UP000655225"/>
    </source>
</evidence>
<feature type="compositionally biased region" description="Polar residues" evidence="2">
    <location>
        <begin position="395"/>
        <end position="410"/>
    </location>
</feature>
<dbReference type="SUPFAM" id="SSF57850">
    <property type="entry name" value="RING/U-box"/>
    <property type="match status" value="1"/>
</dbReference>